<accession>A0A537IZ10</accession>
<reference evidence="2 3" key="1">
    <citation type="journal article" date="2019" name="Nat. Microbiol.">
        <title>Mediterranean grassland soil C-N compound turnover is dependent on rainfall and depth, and is mediated by genomically divergent microorganisms.</title>
        <authorList>
            <person name="Diamond S."/>
            <person name="Andeer P.F."/>
            <person name="Li Z."/>
            <person name="Crits-Christoph A."/>
            <person name="Burstein D."/>
            <person name="Anantharaman K."/>
            <person name="Lane K.R."/>
            <person name="Thomas B.C."/>
            <person name="Pan C."/>
            <person name="Northen T.R."/>
            <person name="Banfield J.F."/>
        </authorList>
    </citation>
    <scope>NUCLEOTIDE SEQUENCE [LARGE SCALE GENOMIC DNA]</scope>
    <source>
        <strain evidence="2">NP_8</strain>
    </source>
</reference>
<dbReference type="Pfam" id="PF01642">
    <property type="entry name" value="MM_CoA_mutase"/>
    <property type="match status" value="1"/>
</dbReference>
<dbReference type="Gene3D" id="3.20.20.240">
    <property type="entry name" value="Methylmalonyl-CoA mutase"/>
    <property type="match status" value="1"/>
</dbReference>
<dbReference type="GO" id="GO:0031419">
    <property type="term" value="F:cobalamin binding"/>
    <property type="evidence" value="ECO:0007669"/>
    <property type="project" value="InterPro"/>
</dbReference>
<dbReference type="InterPro" id="IPR016176">
    <property type="entry name" value="Cbl-dep_enz_cat"/>
</dbReference>
<evidence type="ECO:0000313" key="2">
    <source>
        <dbReference type="EMBL" id="TMI76550.1"/>
    </source>
</evidence>
<organism evidence="2 3">
    <name type="scientific">Candidatus Segetimicrobium genomatis</name>
    <dbReference type="NCBI Taxonomy" id="2569760"/>
    <lineage>
        <taxon>Bacteria</taxon>
        <taxon>Bacillati</taxon>
        <taxon>Candidatus Sysuimicrobiota</taxon>
        <taxon>Candidatus Sysuimicrobiia</taxon>
        <taxon>Candidatus Sysuimicrobiales</taxon>
        <taxon>Candidatus Segetimicrobiaceae</taxon>
        <taxon>Candidatus Segetimicrobium</taxon>
    </lineage>
</organism>
<dbReference type="SUPFAM" id="SSF51703">
    <property type="entry name" value="Cobalamin (vitamin B12)-dependent enzymes"/>
    <property type="match status" value="1"/>
</dbReference>
<dbReference type="InterPro" id="IPR006099">
    <property type="entry name" value="MeMalonylCoA_mutase_a/b_cat"/>
</dbReference>
<feature type="domain" description="Methylmalonyl-CoA mutase alpha/beta chain catalytic" evidence="1">
    <location>
        <begin position="1"/>
        <end position="44"/>
    </location>
</feature>
<dbReference type="EMBL" id="VBAP01000018">
    <property type="protein sequence ID" value="TMI76550.1"/>
    <property type="molecule type" value="Genomic_DNA"/>
</dbReference>
<evidence type="ECO:0000313" key="3">
    <source>
        <dbReference type="Proteomes" id="UP000318834"/>
    </source>
</evidence>
<evidence type="ECO:0000259" key="1">
    <source>
        <dbReference type="Pfam" id="PF01642"/>
    </source>
</evidence>
<gene>
    <name evidence="2" type="ORF">E6H05_03400</name>
</gene>
<feature type="non-terminal residue" evidence="2">
    <location>
        <position position="1"/>
    </location>
</feature>
<comment type="caution">
    <text evidence="2">The sequence shown here is derived from an EMBL/GenBank/DDBJ whole genome shotgun (WGS) entry which is preliminary data.</text>
</comment>
<protein>
    <recommendedName>
        <fullName evidence="1">Methylmalonyl-CoA mutase alpha/beta chain catalytic domain-containing protein</fullName>
    </recommendedName>
</protein>
<dbReference type="AlphaFoldDB" id="A0A537IZ10"/>
<proteinExistence type="predicted"/>
<name>A0A537IZ10_9BACT</name>
<dbReference type="GO" id="GO:0016866">
    <property type="term" value="F:intramolecular transferase activity"/>
    <property type="evidence" value="ECO:0007669"/>
    <property type="project" value="InterPro"/>
</dbReference>
<sequence length="52" mass="5609">VQRALVRLRRAAGGTENLMPHILAAVHAYATIGEVCDTLRDVFGVHKPTAVI</sequence>
<dbReference type="Proteomes" id="UP000318834">
    <property type="component" value="Unassembled WGS sequence"/>
</dbReference>